<dbReference type="Pfam" id="PF23282">
    <property type="entry name" value="WHD_ROQ1"/>
    <property type="match status" value="1"/>
</dbReference>
<dbReference type="Gene3D" id="3.80.10.10">
    <property type="entry name" value="Ribonuclease Inhibitor"/>
    <property type="match status" value="1"/>
</dbReference>
<dbReference type="SUPFAM" id="SSF52047">
    <property type="entry name" value="RNI-like"/>
    <property type="match status" value="1"/>
</dbReference>
<dbReference type="Pfam" id="PF00931">
    <property type="entry name" value="NB-ARC"/>
    <property type="match status" value="1"/>
</dbReference>
<dbReference type="Gene3D" id="1.10.8.430">
    <property type="entry name" value="Helical domain of apoptotic protease-activating factors"/>
    <property type="match status" value="1"/>
</dbReference>
<dbReference type="SMART" id="SM00382">
    <property type="entry name" value="AAA"/>
    <property type="match status" value="1"/>
</dbReference>
<dbReference type="OMA" id="MERCERM"/>
<keyword evidence="1" id="KW-0934">Plastid</keyword>
<dbReference type="Pfam" id="PF01582">
    <property type="entry name" value="TIR"/>
    <property type="match status" value="1"/>
</dbReference>
<dbReference type="GO" id="GO:0006952">
    <property type="term" value="P:defense response"/>
    <property type="evidence" value="ECO:0007669"/>
    <property type="project" value="UniProtKB-KW"/>
</dbReference>
<dbReference type="InterPro" id="IPR035897">
    <property type="entry name" value="Toll_tir_struct_dom_sf"/>
</dbReference>
<keyword evidence="1" id="KW-0150">Chloroplast</keyword>
<keyword evidence="2" id="KW-0433">Leucine-rich repeat</keyword>
<dbReference type="PROSITE" id="PS50104">
    <property type="entry name" value="TIR"/>
    <property type="match status" value="1"/>
</dbReference>
<dbReference type="InterPro" id="IPR032675">
    <property type="entry name" value="LRR_dom_sf"/>
</dbReference>
<dbReference type="InterPro" id="IPR042197">
    <property type="entry name" value="Apaf_helical"/>
</dbReference>
<dbReference type="InterPro" id="IPR003593">
    <property type="entry name" value="AAA+_ATPase"/>
</dbReference>
<gene>
    <name evidence="5" type="ORF">KP509_08G031300</name>
</gene>
<dbReference type="SUPFAM" id="SSF52200">
    <property type="entry name" value="Toll/Interleukin receptor TIR domain"/>
    <property type="match status" value="2"/>
</dbReference>
<sequence>MMSQEYDVFICHRGPETKRNVVSVLSGMLRSSGATCFVDYRMDMGRHVESEIDATIQSSRVFIVVLSPDFATSKWFLDEIVKIMSIQDTQRSAVSVLRGILLSKGITPFVVDYGKTDGAESELNSDIVKAIENCRVHVIFLSENFVRSKWCLEEVAYIMNIQGSPGTFDASRKPTVLPIFYDVEPSTVRFQKANYDLNEVPGSSEEERSGWATALCELSKLRGLEYKTASTVDEDKFRSMVHTVVRMLNERHEEIIKSAVDFPVGLAQRSKEIERSILDCASKSEESLQCFGLLGMGGVGKTTLALSIYNKLHSEFEGSFLSLNTRSEVSEGKGVVAVQKKILANLLKWREDVWIKDELHGRDVLSKTLRNTKALVVLDDVDDRGHLDALYRPLRSSLNPRSVVIITTRERKILEWAKSTETFVLERLSKDMSKSLFYWHAFMRPKPPVDLEEVSESVIEACDGLPLALKVVGSHFYNKNDKSYWKESFMYLQKNRKDVFDVLRISFDGLQQNEQEVFLDICCFLIDEGEDLACAVLEACYETGRPYLDELENKCLITRYVDKDDGVRRIRVQDQLRDMGREIVRQERRDRVWDEQTASDILRVELCVRNMQTITLMERCERMGGDVRHCGHFRRLPQLRILVVNGSWCSERSFMYRWLRWERAPFQELPHGLCSPNIGVMELHLSDIRILRMASFPKLQHLDLRACRDLRRLDSSNGGPADLKYLNLGWCQIIDWLPEDIRSK</sequence>
<dbReference type="InterPro" id="IPR058192">
    <property type="entry name" value="WHD_ROQ1-like"/>
</dbReference>
<dbReference type="EMBL" id="CM035413">
    <property type="protein sequence ID" value="KAH7431131.1"/>
    <property type="molecule type" value="Genomic_DNA"/>
</dbReference>
<evidence type="ECO:0000256" key="1">
    <source>
        <dbReference type="ARBA" id="ARBA00022528"/>
    </source>
</evidence>
<evidence type="ECO:0000313" key="5">
    <source>
        <dbReference type="EMBL" id="KAH7431131.1"/>
    </source>
</evidence>
<dbReference type="PRINTS" id="PR00364">
    <property type="entry name" value="DISEASERSIST"/>
</dbReference>
<keyword evidence="3" id="KW-0611">Plant defense</keyword>
<keyword evidence="6" id="KW-1185">Reference proteome</keyword>
<accession>A0A8T2U4M5</accession>
<evidence type="ECO:0000259" key="4">
    <source>
        <dbReference type="PROSITE" id="PS50104"/>
    </source>
</evidence>
<dbReference type="InterPro" id="IPR036390">
    <property type="entry name" value="WH_DNA-bd_sf"/>
</dbReference>
<proteinExistence type="predicted"/>
<evidence type="ECO:0000256" key="3">
    <source>
        <dbReference type="ARBA" id="ARBA00022821"/>
    </source>
</evidence>
<dbReference type="OrthoDB" id="1357022at2759"/>
<evidence type="ECO:0000256" key="2">
    <source>
        <dbReference type="ARBA" id="ARBA00022614"/>
    </source>
</evidence>
<dbReference type="SMART" id="SM00255">
    <property type="entry name" value="TIR"/>
    <property type="match status" value="1"/>
</dbReference>
<feature type="domain" description="TIR" evidence="4">
    <location>
        <begin position="4"/>
        <end position="135"/>
    </location>
</feature>
<name>A0A8T2U4M5_CERRI</name>
<dbReference type="InterPro" id="IPR002182">
    <property type="entry name" value="NB-ARC"/>
</dbReference>
<dbReference type="GO" id="GO:0043531">
    <property type="term" value="F:ADP binding"/>
    <property type="evidence" value="ECO:0007669"/>
    <property type="project" value="InterPro"/>
</dbReference>
<protein>
    <recommendedName>
        <fullName evidence="4">TIR domain-containing protein</fullName>
    </recommendedName>
</protein>
<dbReference type="Gene3D" id="3.40.50.10140">
    <property type="entry name" value="Toll/interleukin-1 receptor homology (TIR) domain"/>
    <property type="match status" value="2"/>
</dbReference>
<dbReference type="InterPro" id="IPR044974">
    <property type="entry name" value="Disease_R_plants"/>
</dbReference>
<dbReference type="InterPro" id="IPR027417">
    <property type="entry name" value="P-loop_NTPase"/>
</dbReference>
<dbReference type="SUPFAM" id="SSF46785">
    <property type="entry name" value="Winged helix' DNA-binding domain"/>
    <property type="match status" value="1"/>
</dbReference>
<dbReference type="PANTHER" id="PTHR11017">
    <property type="entry name" value="LEUCINE-RICH REPEAT-CONTAINING PROTEIN"/>
    <property type="match status" value="1"/>
</dbReference>
<organism evidence="5 6">
    <name type="scientific">Ceratopteris richardii</name>
    <name type="common">Triangle waterfern</name>
    <dbReference type="NCBI Taxonomy" id="49495"/>
    <lineage>
        <taxon>Eukaryota</taxon>
        <taxon>Viridiplantae</taxon>
        <taxon>Streptophyta</taxon>
        <taxon>Embryophyta</taxon>
        <taxon>Tracheophyta</taxon>
        <taxon>Polypodiopsida</taxon>
        <taxon>Polypodiidae</taxon>
        <taxon>Polypodiales</taxon>
        <taxon>Pteridineae</taxon>
        <taxon>Pteridaceae</taxon>
        <taxon>Parkerioideae</taxon>
        <taxon>Ceratopteris</taxon>
    </lineage>
</organism>
<reference evidence="5" key="1">
    <citation type="submission" date="2021-08" db="EMBL/GenBank/DDBJ databases">
        <title>WGS assembly of Ceratopteris richardii.</title>
        <authorList>
            <person name="Marchant D.B."/>
            <person name="Chen G."/>
            <person name="Jenkins J."/>
            <person name="Shu S."/>
            <person name="Leebens-Mack J."/>
            <person name="Grimwood J."/>
            <person name="Schmutz J."/>
            <person name="Soltis P."/>
            <person name="Soltis D."/>
            <person name="Chen Z.-H."/>
        </authorList>
    </citation>
    <scope>NUCLEOTIDE SEQUENCE</scope>
    <source>
        <strain evidence="5">Whitten #5841</strain>
        <tissue evidence="5">Leaf</tissue>
    </source>
</reference>
<dbReference type="PANTHER" id="PTHR11017:SF385">
    <property type="entry name" value="DISEASE RESISTANCE PROTEIN (TIR-NBS-LRR CLASS)-RELATED"/>
    <property type="match status" value="1"/>
</dbReference>
<evidence type="ECO:0000313" key="6">
    <source>
        <dbReference type="Proteomes" id="UP000825935"/>
    </source>
</evidence>
<dbReference type="GO" id="GO:0007165">
    <property type="term" value="P:signal transduction"/>
    <property type="evidence" value="ECO:0007669"/>
    <property type="project" value="InterPro"/>
</dbReference>
<dbReference type="InterPro" id="IPR000157">
    <property type="entry name" value="TIR_dom"/>
</dbReference>
<dbReference type="Gene3D" id="3.40.50.300">
    <property type="entry name" value="P-loop containing nucleotide triphosphate hydrolases"/>
    <property type="match status" value="1"/>
</dbReference>
<dbReference type="Proteomes" id="UP000825935">
    <property type="component" value="Chromosome 8"/>
</dbReference>
<dbReference type="SUPFAM" id="SSF52540">
    <property type="entry name" value="P-loop containing nucleoside triphosphate hydrolases"/>
    <property type="match status" value="1"/>
</dbReference>
<comment type="caution">
    <text evidence="5">The sequence shown here is derived from an EMBL/GenBank/DDBJ whole genome shotgun (WGS) entry which is preliminary data.</text>
</comment>
<dbReference type="AlphaFoldDB" id="A0A8T2U4M5"/>